<feature type="short sequence motif" description="'KMSKS' region" evidence="7">
    <location>
        <begin position="224"/>
        <end position="228"/>
    </location>
</feature>
<comment type="cofactor">
    <cofactor evidence="7">
        <name>Zn(2+)</name>
        <dbReference type="ChEBI" id="CHEBI:29105"/>
    </cofactor>
    <text evidence="7">Binds 1 zinc ion per subunit.</text>
</comment>
<dbReference type="PRINTS" id="PR00987">
    <property type="entry name" value="TRNASYNTHGLU"/>
</dbReference>
<dbReference type="PANTHER" id="PTHR43311">
    <property type="entry name" value="GLUTAMATE--TRNA LIGASE"/>
    <property type="match status" value="1"/>
</dbReference>
<evidence type="ECO:0000256" key="3">
    <source>
        <dbReference type="ARBA" id="ARBA00022741"/>
    </source>
</evidence>
<evidence type="ECO:0000256" key="5">
    <source>
        <dbReference type="ARBA" id="ARBA00022840"/>
    </source>
</evidence>
<gene>
    <name evidence="7" type="primary">gluQ</name>
    <name evidence="10" type="ORF">CWI73_08195</name>
</gene>
<dbReference type="GO" id="GO:0006424">
    <property type="term" value="P:glutamyl-tRNA aminoacylation"/>
    <property type="evidence" value="ECO:0007669"/>
    <property type="project" value="InterPro"/>
</dbReference>
<proteinExistence type="inferred from homology"/>
<feature type="binding site" evidence="7">
    <location>
        <position position="227"/>
    </location>
    <ligand>
        <name>ATP</name>
        <dbReference type="ChEBI" id="CHEBI:30616"/>
    </ligand>
</feature>
<keyword evidence="5 7" id="KW-0067">ATP-binding</keyword>
<feature type="binding site" evidence="7">
    <location>
        <position position="97"/>
    </location>
    <ligand>
        <name>Zn(2+)</name>
        <dbReference type="ChEBI" id="CHEBI:29105"/>
    </ligand>
</feature>
<feature type="binding site" evidence="7">
    <location>
        <position position="99"/>
    </location>
    <ligand>
        <name>Zn(2+)</name>
        <dbReference type="ChEBI" id="CHEBI:29105"/>
    </ligand>
</feature>
<dbReference type="GO" id="GO:0004818">
    <property type="term" value="F:glutamate-tRNA ligase activity"/>
    <property type="evidence" value="ECO:0007669"/>
    <property type="project" value="TreeGrafter"/>
</dbReference>
<comment type="function">
    <text evidence="7">Catalyzes the tRNA-independent activation of glutamate in presence of ATP and the subsequent transfer of glutamate onto a tRNA(Asp). Glutamate is transferred on the 2-amino-5-(4,5-dihydroxy-2-cyclopenten-1-yl) moiety of the queuosine in the wobble position of the QUC anticodon.</text>
</comment>
<dbReference type="Gene3D" id="3.40.50.620">
    <property type="entry name" value="HUPs"/>
    <property type="match status" value="1"/>
</dbReference>
<dbReference type="InterPro" id="IPR049940">
    <property type="entry name" value="GluQ/Sye"/>
</dbReference>
<evidence type="ECO:0000313" key="11">
    <source>
        <dbReference type="Proteomes" id="UP000288361"/>
    </source>
</evidence>
<dbReference type="InterPro" id="IPR000924">
    <property type="entry name" value="Glu/Gln-tRNA-synth"/>
</dbReference>
<keyword evidence="8" id="KW-0648">Protein biosynthesis</keyword>
<dbReference type="InterPro" id="IPR014729">
    <property type="entry name" value="Rossmann-like_a/b/a_fold"/>
</dbReference>
<keyword evidence="6 7" id="KW-0030">Aminoacyl-tRNA synthetase</keyword>
<comment type="caution">
    <text evidence="10">The sequence shown here is derived from an EMBL/GenBank/DDBJ whole genome shotgun (WGS) entry which is preliminary data.</text>
</comment>
<keyword evidence="3 7" id="KW-0547">Nucleotide-binding</keyword>
<dbReference type="Pfam" id="PF00749">
    <property type="entry name" value="tRNA-synt_1c"/>
    <property type="match status" value="1"/>
</dbReference>
<dbReference type="NCBIfam" id="NF004314">
    <property type="entry name" value="PRK05710.1-3"/>
    <property type="match status" value="1"/>
</dbReference>
<dbReference type="RefSeq" id="WP_126752328.1">
    <property type="nucleotide sequence ID" value="NZ_JBHUMT010000015.1"/>
</dbReference>
<reference evidence="10 11" key="1">
    <citation type="journal article" date="2011" name="Front. Microbiol.">
        <title>Genomic signatures of strain selection and enhancement in Bacillus atrophaeus var. globigii, a historical biowarfare simulant.</title>
        <authorList>
            <person name="Gibbons H.S."/>
            <person name="Broomall S.M."/>
            <person name="McNew L.A."/>
            <person name="Daligault H."/>
            <person name="Chapman C."/>
            <person name="Bruce D."/>
            <person name="Karavis M."/>
            <person name="Krepps M."/>
            <person name="McGregor P.A."/>
            <person name="Hong C."/>
            <person name="Park K.H."/>
            <person name="Akmal A."/>
            <person name="Feldman A."/>
            <person name="Lin J.S."/>
            <person name="Chang W.E."/>
            <person name="Higgs B.W."/>
            <person name="Demirev P."/>
            <person name="Lindquist J."/>
            <person name="Liem A."/>
            <person name="Fochler E."/>
            <person name="Read T.D."/>
            <person name="Tapia R."/>
            <person name="Johnson S."/>
            <person name="Bishop-Lilly K.A."/>
            <person name="Detter C."/>
            <person name="Han C."/>
            <person name="Sozhamannan S."/>
            <person name="Rosenzweig C.N."/>
            <person name="Skowronski E.W."/>
        </authorList>
    </citation>
    <scope>NUCLEOTIDE SEQUENCE [LARGE SCALE GENOMIC DNA]</scope>
    <source>
        <strain evidence="10 11">TPS4-2</strain>
    </source>
</reference>
<feature type="binding site" evidence="7">
    <location>
        <position position="115"/>
    </location>
    <ligand>
        <name>Zn(2+)</name>
        <dbReference type="ChEBI" id="CHEBI:29105"/>
    </ligand>
</feature>
<dbReference type="GO" id="GO:0008270">
    <property type="term" value="F:zinc ion binding"/>
    <property type="evidence" value="ECO:0007669"/>
    <property type="project" value="UniProtKB-UniRule"/>
</dbReference>
<dbReference type="SUPFAM" id="SSF52374">
    <property type="entry name" value="Nucleotidylyl transferase"/>
    <property type="match status" value="1"/>
</dbReference>
<protein>
    <recommendedName>
        <fullName evidence="7">Glutamyl-Q tRNA(Asp) synthetase</fullName>
        <shortName evidence="7">Glu-Q-RSs</shortName>
        <ecNumber evidence="7">6.1.1.-</ecNumber>
    </recommendedName>
</protein>
<dbReference type="EC" id="6.1.1.-" evidence="7"/>
<dbReference type="GO" id="GO:0005829">
    <property type="term" value="C:cytosol"/>
    <property type="evidence" value="ECO:0007669"/>
    <property type="project" value="TreeGrafter"/>
</dbReference>
<dbReference type="InterPro" id="IPR022380">
    <property type="entry name" value="Glu-Q_tRNA(Asp)_Synthase"/>
</dbReference>
<dbReference type="GO" id="GO:0005524">
    <property type="term" value="F:ATP binding"/>
    <property type="evidence" value="ECO:0007669"/>
    <property type="project" value="UniProtKB-KW"/>
</dbReference>
<dbReference type="InterPro" id="IPR020058">
    <property type="entry name" value="Glu/Gln-tRNA-synth_Ib_cat-dom"/>
</dbReference>
<dbReference type="GO" id="GO:0006400">
    <property type="term" value="P:tRNA modification"/>
    <property type="evidence" value="ECO:0007669"/>
    <property type="project" value="InterPro"/>
</dbReference>
<feature type="binding site" evidence="7">
    <location>
        <position position="186"/>
    </location>
    <ligand>
        <name>L-glutamate</name>
        <dbReference type="ChEBI" id="CHEBI:29985"/>
    </ligand>
</feature>
<comment type="similarity">
    <text evidence="7">Belongs to the class-I aminoacyl-tRNA synthetase family. GluQ subfamily.</text>
</comment>
<keyword evidence="4 7" id="KW-0862">Zinc</keyword>
<evidence type="ECO:0000256" key="1">
    <source>
        <dbReference type="ARBA" id="ARBA00022598"/>
    </source>
</evidence>
<evidence type="ECO:0000256" key="2">
    <source>
        <dbReference type="ARBA" id="ARBA00022723"/>
    </source>
</evidence>
<keyword evidence="1 7" id="KW-0436">Ligase</keyword>
<sequence>MYRGRFAPTPSGPLHLGSLVAAVGSYLDAHAHNGQWFVRIEDVDKPRAIPGAADTILRQLEEHGLTWHGEVIFQSNRDESYQDYINSLISAGFIYQCDCSRKAIRERGGIYDGYCRTRQPRPTPYALRYINSNPVNQFNDRALGVQQGDTSTCAEDFVVKRRDGLYAYQLAVVVDDIEQGITDIVRGSDLVVPSFWQLTLWQHIAKAKPRMMHLPLVTSSDGRKLSKQNHAPAINSQHASDNLLTALDYLGIDAHELSETRQIDEILAFAVQKWRKKWHITPA</sequence>
<accession>A0A432YR39</accession>
<feature type="short sequence motif" description="'HIGH' region" evidence="7">
    <location>
        <begin position="8"/>
        <end position="18"/>
    </location>
</feature>
<dbReference type="Proteomes" id="UP000288361">
    <property type="component" value="Unassembled WGS sequence"/>
</dbReference>
<feature type="binding site" evidence="7">
    <location>
        <position position="111"/>
    </location>
    <ligand>
        <name>Zn(2+)</name>
        <dbReference type="ChEBI" id="CHEBI:29105"/>
    </ligand>
</feature>
<feature type="binding site" evidence="7">
    <location>
        <position position="168"/>
    </location>
    <ligand>
        <name>L-glutamate</name>
        <dbReference type="ChEBI" id="CHEBI:29985"/>
    </ligand>
</feature>
<keyword evidence="2 7" id="KW-0479">Metal-binding</keyword>
<feature type="binding site" evidence="7">
    <location>
        <position position="41"/>
    </location>
    <ligand>
        <name>L-glutamate</name>
        <dbReference type="ChEBI" id="CHEBI:29985"/>
    </ligand>
</feature>
<dbReference type="AlphaFoldDB" id="A0A432YR39"/>
<evidence type="ECO:0000313" key="10">
    <source>
        <dbReference type="EMBL" id="RUO64135.1"/>
    </source>
</evidence>
<evidence type="ECO:0000256" key="8">
    <source>
        <dbReference type="RuleBase" id="RU363037"/>
    </source>
</evidence>
<dbReference type="FunFam" id="3.40.50.620:FF:000093">
    <property type="entry name" value="Glutamyl-Q tRNA(Asp) synthetase"/>
    <property type="match status" value="1"/>
</dbReference>
<dbReference type="NCBIfam" id="TIGR03838">
    <property type="entry name" value="queuosine_YadB"/>
    <property type="match status" value="1"/>
</dbReference>
<feature type="domain" description="Glutamyl/glutaminyl-tRNA synthetase class Ib catalytic" evidence="9">
    <location>
        <begin position="3"/>
        <end position="238"/>
    </location>
</feature>
<dbReference type="EMBL" id="PIQA01000006">
    <property type="protein sequence ID" value="RUO64135.1"/>
    <property type="molecule type" value="Genomic_DNA"/>
</dbReference>
<dbReference type="PANTHER" id="PTHR43311:SF1">
    <property type="entry name" value="GLUTAMYL-Q TRNA(ASP) SYNTHETASE"/>
    <property type="match status" value="1"/>
</dbReference>
<dbReference type="HAMAP" id="MF_01428">
    <property type="entry name" value="Glu_Q_tRNA_synth"/>
    <property type="match status" value="1"/>
</dbReference>
<organism evidence="10 11">
    <name type="scientific">Idiomarina piscisalsi</name>
    <dbReference type="NCBI Taxonomy" id="1096243"/>
    <lineage>
        <taxon>Bacteria</taxon>
        <taxon>Pseudomonadati</taxon>
        <taxon>Pseudomonadota</taxon>
        <taxon>Gammaproteobacteria</taxon>
        <taxon>Alteromonadales</taxon>
        <taxon>Idiomarinaceae</taxon>
        <taxon>Idiomarina</taxon>
    </lineage>
</organism>
<evidence type="ECO:0000259" key="9">
    <source>
        <dbReference type="Pfam" id="PF00749"/>
    </source>
</evidence>
<evidence type="ECO:0000256" key="4">
    <source>
        <dbReference type="ARBA" id="ARBA00022833"/>
    </source>
</evidence>
<feature type="binding site" evidence="7">
    <location>
        <begin position="5"/>
        <end position="9"/>
    </location>
    <ligand>
        <name>L-glutamate</name>
        <dbReference type="ChEBI" id="CHEBI:29985"/>
    </ligand>
</feature>
<name>A0A432YR39_9GAMM</name>
<evidence type="ECO:0000256" key="6">
    <source>
        <dbReference type="ARBA" id="ARBA00023146"/>
    </source>
</evidence>
<evidence type="ECO:0000256" key="7">
    <source>
        <dbReference type="HAMAP-Rule" id="MF_01428"/>
    </source>
</evidence>